<evidence type="ECO:0000313" key="5">
    <source>
        <dbReference type="EMBL" id="KAK2961072.1"/>
    </source>
</evidence>
<keyword evidence="6" id="KW-1185">Reference proteome</keyword>
<protein>
    <submittedName>
        <fullName evidence="5">Serpin</fullName>
    </submittedName>
</protein>
<dbReference type="InterPro" id="IPR023795">
    <property type="entry name" value="Serpin_CS"/>
</dbReference>
<comment type="similarity">
    <text evidence="1 2">Belongs to the serpin family.</text>
</comment>
<feature type="region of interest" description="Disordered" evidence="3">
    <location>
        <begin position="1"/>
        <end position="41"/>
    </location>
</feature>
<accession>A0ABQ9YBG3</accession>
<dbReference type="SUPFAM" id="SSF56574">
    <property type="entry name" value="Serpins"/>
    <property type="match status" value="1"/>
</dbReference>
<comment type="caution">
    <text evidence="5">The sequence shown here is derived from an EMBL/GenBank/DDBJ whole genome shotgun (WGS) entry which is preliminary data.</text>
</comment>
<gene>
    <name evidence="5" type="ORF">BLNAU_3840</name>
</gene>
<dbReference type="Proteomes" id="UP001281761">
    <property type="component" value="Unassembled WGS sequence"/>
</dbReference>
<feature type="compositionally biased region" description="Pro residues" evidence="3">
    <location>
        <begin position="24"/>
        <end position="35"/>
    </location>
</feature>
<dbReference type="EMBL" id="JARBJD010000018">
    <property type="protein sequence ID" value="KAK2961072.1"/>
    <property type="molecule type" value="Genomic_DNA"/>
</dbReference>
<dbReference type="Gene3D" id="3.30.497.10">
    <property type="entry name" value="Antithrombin, subunit I, domain 2"/>
    <property type="match status" value="1"/>
</dbReference>
<dbReference type="Gene3D" id="2.30.39.10">
    <property type="entry name" value="Alpha-1-antitrypsin, domain 1"/>
    <property type="match status" value="1"/>
</dbReference>
<dbReference type="SMART" id="SM00093">
    <property type="entry name" value="SERPIN"/>
    <property type="match status" value="1"/>
</dbReference>
<sequence length="335" mass="37273">MHPIPLSTTQLPRRSVNSANPRPTTTPPSNPPLFPNPTHTQPLTRTFLRIAESVRLFPKIKNPLPPTNEDNYSSDNVPLVCSPRPRTVSAINEWVSTNTKGLIKQVVNQLAPDHKMVLVNTVHFQQDFQVKFEQSKTRKQDFTLFDGEKRKVNMMHMKHALRTCHTSDVSAVCLDFAHPDAMMVLILPNETGQNALLSTAGKYLDPKEFSALVKECTPSRIKLHLPKFELECSEELKEPLTALGMGTAFSDAAEFPRISPQPLKIDQVIHKTVLKVAENGVEAAAATAVMMGLLMMPPPEAPVPQFVFDRPFIVALADKRNDLVFFEGLVTSLAL</sequence>
<reference evidence="5 6" key="1">
    <citation type="journal article" date="2022" name="bioRxiv">
        <title>Genomics of Preaxostyla Flagellates Illuminates Evolutionary Transitions and the Path Towards Mitochondrial Loss.</title>
        <authorList>
            <person name="Novak L.V.F."/>
            <person name="Treitli S.C."/>
            <person name="Pyrih J."/>
            <person name="Halakuc P."/>
            <person name="Pipaliya S.V."/>
            <person name="Vacek V."/>
            <person name="Brzon O."/>
            <person name="Soukal P."/>
            <person name="Eme L."/>
            <person name="Dacks J.B."/>
            <person name="Karnkowska A."/>
            <person name="Elias M."/>
            <person name="Hampl V."/>
        </authorList>
    </citation>
    <scope>NUCLEOTIDE SEQUENCE [LARGE SCALE GENOMIC DNA]</scope>
    <source>
        <strain evidence="5">NAU3</strain>
        <tissue evidence="5">Gut</tissue>
    </source>
</reference>
<proteinExistence type="inferred from homology"/>
<feature type="compositionally biased region" description="Polar residues" evidence="3">
    <location>
        <begin position="1"/>
        <end position="16"/>
    </location>
</feature>
<dbReference type="PROSITE" id="PS00284">
    <property type="entry name" value="SERPIN"/>
    <property type="match status" value="1"/>
</dbReference>
<evidence type="ECO:0000256" key="3">
    <source>
        <dbReference type="SAM" id="MobiDB-lite"/>
    </source>
</evidence>
<dbReference type="PANTHER" id="PTHR11461">
    <property type="entry name" value="SERINE PROTEASE INHIBITOR, SERPIN"/>
    <property type="match status" value="1"/>
</dbReference>
<dbReference type="InterPro" id="IPR042185">
    <property type="entry name" value="Serpin_sf_2"/>
</dbReference>
<feature type="domain" description="Serpin" evidence="4">
    <location>
        <begin position="9"/>
        <end position="333"/>
    </location>
</feature>
<evidence type="ECO:0000259" key="4">
    <source>
        <dbReference type="SMART" id="SM00093"/>
    </source>
</evidence>
<dbReference type="InterPro" id="IPR023796">
    <property type="entry name" value="Serpin_dom"/>
</dbReference>
<evidence type="ECO:0000256" key="2">
    <source>
        <dbReference type="RuleBase" id="RU000411"/>
    </source>
</evidence>
<name>A0ABQ9YBG3_9EUKA</name>
<dbReference type="InterPro" id="IPR042178">
    <property type="entry name" value="Serpin_sf_1"/>
</dbReference>
<dbReference type="InterPro" id="IPR036186">
    <property type="entry name" value="Serpin_sf"/>
</dbReference>
<evidence type="ECO:0000256" key="1">
    <source>
        <dbReference type="ARBA" id="ARBA00009500"/>
    </source>
</evidence>
<organism evidence="5 6">
    <name type="scientific">Blattamonas nauphoetae</name>
    <dbReference type="NCBI Taxonomy" id="2049346"/>
    <lineage>
        <taxon>Eukaryota</taxon>
        <taxon>Metamonada</taxon>
        <taxon>Preaxostyla</taxon>
        <taxon>Oxymonadida</taxon>
        <taxon>Blattamonas</taxon>
    </lineage>
</organism>
<dbReference type="PANTHER" id="PTHR11461:SF211">
    <property type="entry name" value="GH10112P-RELATED"/>
    <property type="match status" value="1"/>
</dbReference>
<evidence type="ECO:0000313" key="6">
    <source>
        <dbReference type="Proteomes" id="UP001281761"/>
    </source>
</evidence>
<dbReference type="InterPro" id="IPR000215">
    <property type="entry name" value="Serpin_fam"/>
</dbReference>
<dbReference type="Pfam" id="PF00079">
    <property type="entry name" value="Serpin"/>
    <property type="match status" value="1"/>
</dbReference>